<protein>
    <recommendedName>
        <fullName evidence="1">Heterokaryon incompatibility domain-containing protein</fullName>
    </recommendedName>
</protein>
<evidence type="ECO:0000259" key="1">
    <source>
        <dbReference type="Pfam" id="PF06985"/>
    </source>
</evidence>
<dbReference type="PANTHER" id="PTHR24148">
    <property type="entry name" value="ANKYRIN REPEAT DOMAIN-CONTAINING PROTEIN 39 HOMOLOG-RELATED"/>
    <property type="match status" value="1"/>
</dbReference>
<dbReference type="Pfam" id="PF26639">
    <property type="entry name" value="Het-6_barrel"/>
    <property type="match status" value="1"/>
</dbReference>
<dbReference type="RefSeq" id="XP_016234104.1">
    <property type="nucleotide sequence ID" value="XM_016381002.1"/>
</dbReference>
<keyword evidence="3" id="KW-1185">Reference proteome</keyword>
<sequence length="657" mass="73413">MALYKHKPLSPGRCTRVLLLHPNKDRTAPIQISLLETALPEDKEERAMYEALSYVWGAKTGDQKIDCDGSPLLVTANCLAALQRLRLDDTPRSLWIDAICIDQGAGTEKNHQLKLMGDIYSRAQRTLVWLGQDNGLVAQLFRQLSRPEEGGVTAASLQTVLSNPWFSRAWTLQELCYGRDVLMIYGETAVSWAAFVDRLDWRKHQDKQVPAALYTPFVKTTSFYGLFQIMSDPSKMTERFAQDGIGLMGPLVFSFVRDRKATEAQDKIYAFHRLLVDIGFRLPNPDVAKPVPELYEEVTFILVQQSRSLKLLESVASKTRMDNLPSWVPDYSQESWPPGSVDQGRGAGGGGFPTFPGNWTLAPRTPGRLKLKGLPFSTVRAVGARMPDVDEALSDPRAAHSLAIRILETIYRWMSLVQNLDIPLAFDAAADDYSHAHPDSYPLLATEMAISYPDPRCSVRIVMLARLVLPLPEPDVDAGAPDMSAYLEYLQLLHAAHQLWHWLQLMFDQDRRAQVMRAYPDQSVARRWAAASPAEVYRDLVDHDRRARPMAERMIASLSNSFFARHREEMLLITHNGALGVSAGNVEPGDMVVLFPGASLPFVVRPVADDVGPRGGGGDDGEDKARLVGTTYIPDCMDLEWNDPSTWEDPLMDLTLV</sequence>
<accession>A0A0D2B4N2</accession>
<dbReference type="GeneID" id="27333752"/>
<reference evidence="2 3" key="1">
    <citation type="submission" date="2015-01" db="EMBL/GenBank/DDBJ databases">
        <title>The Genome Sequence of Exophiala spinifera CBS89968.</title>
        <authorList>
            <consortium name="The Broad Institute Genomics Platform"/>
            <person name="Cuomo C."/>
            <person name="de Hoog S."/>
            <person name="Gorbushina A."/>
            <person name="Stielow B."/>
            <person name="Teixiera M."/>
            <person name="Abouelleil A."/>
            <person name="Chapman S.B."/>
            <person name="Priest M."/>
            <person name="Young S.K."/>
            <person name="Wortman J."/>
            <person name="Nusbaum C."/>
            <person name="Birren B."/>
        </authorList>
    </citation>
    <scope>NUCLEOTIDE SEQUENCE [LARGE SCALE GENOMIC DNA]</scope>
    <source>
        <strain evidence="2 3">CBS 89968</strain>
    </source>
</reference>
<dbReference type="VEuPathDB" id="FungiDB:PV08_06669"/>
<gene>
    <name evidence="2" type="ORF">PV08_06669</name>
</gene>
<dbReference type="InterPro" id="IPR010730">
    <property type="entry name" value="HET"/>
</dbReference>
<dbReference type="Pfam" id="PF06985">
    <property type="entry name" value="HET"/>
    <property type="match status" value="1"/>
</dbReference>
<dbReference type="Proteomes" id="UP000053328">
    <property type="component" value="Unassembled WGS sequence"/>
</dbReference>
<evidence type="ECO:0000313" key="2">
    <source>
        <dbReference type="EMBL" id="KIW13888.1"/>
    </source>
</evidence>
<dbReference type="STRING" id="91928.A0A0D2B4N2"/>
<evidence type="ECO:0000313" key="3">
    <source>
        <dbReference type="Proteomes" id="UP000053328"/>
    </source>
</evidence>
<feature type="domain" description="Heterokaryon incompatibility" evidence="1">
    <location>
        <begin position="49"/>
        <end position="174"/>
    </location>
</feature>
<dbReference type="EMBL" id="KN847496">
    <property type="protein sequence ID" value="KIW13888.1"/>
    <property type="molecule type" value="Genomic_DNA"/>
</dbReference>
<name>A0A0D2B4N2_9EURO</name>
<dbReference type="OrthoDB" id="4161734at2759"/>
<dbReference type="InterPro" id="IPR052895">
    <property type="entry name" value="HetReg/Transcr_Mod"/>
</dbReference>
<dbReference type="PANTHER" id="PTHR24148:SF64">
    <property type="entry name" value="HETEROKARYON INCOMPATIBILITY DOMAIN-CONTAINING PROTEIN"/>
    <property type="match status" value="1"/>
</dbReference>
<dbReference type="HOGENOM" id="CLU_004184_7_4_1"/>
<proteinExistence type="predicted"/>
<dbReference type="AlphaFoldDB" id="A0A0D2B4N2"/>
<organism evidence="2 3">
    <name type="scientific">Exophiala spinifera</name>
    <dbReference type="NCBI Taxonomy" id="91928"/>
    <lineage>
        <taxon>Eukaryota</taxon>
        <taxon>Fungi</taxon>
        <taxon>Dikarya</taxon>
        <taxon>Ascomycota</taxon>
        <taxon>Pezizomycotina</taxon>
        <taxon>Eurotiomycetes</taxon>
        <taxon>Chaetothyriomycetidae</taxon>
        <taxon>Chaetothyriales</taxon>
        <taxon>Herpotrichiellaceae</taxon>
        <taxon>Exophiala</taxon>
    </lineage>
</organism>